<dbReference type="HOGENOM" id="CLU_129133_0_0_9"/>
<dbReference type="RefSeq" id="WP_034653014.1">
    <property type="nucleotide sequence ID" value="NZ_BCVB01000002.1"/>
</dbReference>
<evidence type="ECO:0000313" key="2">
    <source>
        <dbReference type="Proteomes" id="UP000031829"/>
    </source>
</evidence>
<dbReference type="GeneID" id="93642081"/>
<name>A0A0B6A6L0_PRIM2</name>
<organism evidence="1 2">
    <name type="scientific">Priestia megaterium (strain ATCC 14581 / DSM 32 / CCUG 1817 / JCM 2506 / NBRC 15308 / NCIMB 9376 / NCTC 10342 / NRRL B-14308 / VKM B-512 / Ford 19)</name>
    <name type="common">Bacillus megaterium</name>
    <dbReference type="NCBI Taxonomy" id="1348623"/>
    <lineage>
        <taxon>Bacteria</taxon>
        <taxon>Bacillati</taxon>
        <taxon>Bacillota</taxon>
        <taxon>Bacilli</taxon>
        <taxon>Bacillales</taxon>
        <taxon>Bacillaceae</taxon>
        <taxon>Priestia</taxon>
    </lineage>
</organism>
<protein>
    <submittedName>
        <fullName evidence="1">Putative stress response protein yvgO</fullName>
    </submittedName>
</protein>
<dbReference type="Proteomes" id="UP000031829">
    <property type="component" value="Chromosome"/>
</dbReference>
<reference evidence="1 2" key="1">
    <citation type="journal article" date="2015" name="Genome Announc.">
        <title>Complete genome sequences for 35 biothreat assay-relevant bacillus species.</title>
        <authorList>
            <person name="Johnson S.L."/>
            <person name="Daligault H.E."/>
            <person name="Davenport K.W."/>
            <person name="Jaissle J."/>
            <person name="Frey K.G."/>
            <person name="Ladner J.T."/>
            <person name="Broomall S.M."/>
            <person name="Bishop-Lilly K.A."/>
            <person name="Bruce D.C."/>
            <person name="Gibbons H.S."/>
            <person name="Coyne S.R."/>
            <person name="Lo C.C."/>
            <person name="Meincke L."/>
            <person name="Munk A.C."/>
            <person name="Koroleva G.I."/>
            <person name="Rosenzweig C.N."/>
            <person name="Palacios G.F."/>
            <person name="Redden C.L."/>
            <person name="Minogue T.D."/>
            <person name="Chain P.S."/>
        </authorList>
    </citation>
    <scope>NUCLEOTIDE SEQUENCE [LARGE SCALE GENOMIC DNA]</scope>
    <source>
        <strain evidence="2">ATCC 14581 / DSM 32 / JCM 2506 / NBRC 15308 / NCIMB 9376 / NCTC 10342 / NRRL B-14308 / VKM B-512</strain>
    </source>
</reference>
<dbReference type="AlphaFoldDB" id="A0A0B6A6L0"/>
<proteinExistence type="predicted"/>
<dbReference type="KEGG" id="bmeg:BG04_4053"/>
<accession>A0A0B6A6L0</accession>
<dbReference type="EMBL" id="CP009920">
    <property type="protein sequence ID" value="AJI20560.1"/>
    <property type="molecule type" value="Genomic_DNA"/>
</dbReference>
<sequence length="157" mass="16801">MRKAKQAVVASAVGLAVLATPLALPNLGGSAGSAEAAEVGGDVTVDPVAIGQAIADAAKTADNRNGFVKGAMEKAFFESGQQYNVMVMNLSQGYNSDQLQGVQYFDTVDYDGITYGVWVFEEGTFINEGDGGYDNWAFRGWFERTGDDEKTVNFHRP</sequence>
<gene>
    <name evidence="1" type="ORF">BG04_4053</name>
</gene>
<evidence type="ECO:0000313" key="1">
    <source>
        <dbReference type="EMBL" id="AJI20560.1"/>
    </source>
</evidence>